<sequence>MNSRKIAIVTGASRLKGIGAAICLELAEAGTDIFFTYYRPYDAEQCWGSKHEEAERLESQLAALGVRSSSMELDLTNTESFRVLFDQVEKKLGEPSILINNAAYSAENNFETITSENLDLHYFVNVRAPLMLSAEFAKRFQQGRGGRIIHMTSGQSQGPMPGELAYAATKACIPDMTKTLAAEIGYKGITVNAVNPGPTDTGWMTDDLKAGLVKKFPMNRIGQPEDAARIVSFLASDAGEWITGQTIHSEGGFLRS</sequence>
<evidence type="ECO:0000313" key="4">
    <source>
        <dbReference type="Proteomes" id="UP000441585"/>
    </source>
</evidence>
<dbReference type="GO" id="GO:0008206">
    <property type="term" value="P:bile acid metabolic process"/>
    <property type="evidence" value="ECO:0007669"/>
    <property type="project" value="UniProtKB-ARBA"/>
</dbReference>
<comment type="similarity">
    <text evidence="1">Belongs to the short-chain dehydrogenases/reductases (SDR) family.</text>
</comment>
<dbReference type="GO" id="GO:0016614">
    <property type="term" value="F:oxidoreductase activity, acting on CH-OH group of donors"/>
    <property type="evidence" value="ECO:0007669"/>
    <property type="project" value="UniProtKB-ARBA"/>
</dbReference>
<dbReference type="InterPro" id="IPR036291">
    <property type="entry name" value="NAD(P)-bd_dom_sf"/>
</dbReference>
<dbReference type="NCBIfam" id="NF009499">
    <property type="entry name" value="PRK12859.1"/>
    <property type="match status" value="1"/>
</dbReference>
<comment type="caution">
    <text evidence="3">The sequence shown here is derived from an EMBL/GenBank/DDBJ whole genome shotgun (WGS) entry which is preliminary data.</text>
</comment>
<dbReference type="Pfam" id="PF13561">
    <property type="entry name" value="adh_short_C2"/>
    <property type="match status" value="1"/>
</dbReference>
<dbReference type="CDD" id="cd05233">
    <property type="entry name" value="SDR_c"/>
    <property type="match status" value="1"/>
</dbReference>
<dbReference type="Gene3D" id="3.40.50.720">
    <property type="entry name" value="NAD(P)-binding Rossmann-like Domain"/>
    <property type="match status" value="1"/>
</dbReference>
<keyword evidence="4" id="KW-1185">Reference proteome</keyword>
<evidence type="ECO:0000256" key="1">
    <source>
        <dbReference type="ARBA" id="ARBA00006484"/>
    </source>
</evidence>
<dbReference type="AlphaFoldDB" id="A0A6I2MFV5"/>
<dbReference type="PRINTS" id="PR00080">
    <property type="entry name" value="SDRFAMILY"/>
</dbReference>
<dbReference type="NCBIfam" id="NF009389">
    <property type="entry name" value="PRK12748.1"/>
    <property type="match status" value="1"/>
</dbReference>
<gene>
    <name evidence="3" type="ORF">GJU41_19885</name>
</gene>
<dbReference type="InterPro" id="IPR002347">
    <property type="entry name" value="SDR_fam"/>
</dbReference>
<dbReference type="FunFam" id="3.40.50.720:FF:000084">
    <property type="entry name" value="Short-chain dehydrogenase reductase"/>
    <property type="match status" value="1"/>
</dbReference>
<name>A0A6I2MFV5_9BACI</name>
<dbReference type="PANTHER" id="PTHR48107:SF7">
    <property type="entry name" value="RE15974P"/>
    <property type="match status" value="1"/>
</dbReference>
<dbReference type="PANTHER" id="PTHR48107">
    <property type="entry name" value="NADPH-DEPENDENT ALDEHYDE REDUCTASE-LIKE PROTEIN, CHLOROPLASTIC-RELATED"/>
    <property type="match status" value="1"/>
</dbReference>
<reference evidence="3 4" key="1">
    <citation type="submission" date="2019-11" db="EMBL/GenBank/DDBJ databases">
        <title>Bacillus idriensis genome.</title>
        <authorList>
            <person name="Konopka E.N."/>
            <person name="Newman J.D."/>
        </authorList>
    </citation>
    <scope>NUCLEOTIDE SEQUENCE [LARGE SCALE GENOMIC DNA]</scope>
    <source>
        <strain evidence="3 4">DSM 19097</strain>
    </source>
</reference>
<proteinExistence type="inferred from homology"/>
<dbReference type="RefSeq" id="WP_070875907.1">
    <property type="nucleotide sequence ID" value="NZ_CAJFZX010000005.1"/>
</dbReference>
<keyword evidence="2" id="KW-0560">Oxidoreductase</keyword>
<protein>
    <submittedName>
        <fullName evidence="3">SDR family oxidoreductase</fullName>
    </submittedName>
</protein>
<accession>A0A6I2MFV5</accession>
<dbReference type="Proteomes" id="UP000441585">
    <property type="component" value="Unassembled WGS sequence"/>
</dbReference>
<dbReference type="SUPFAM" id="SSF51735">
    <property type="entry name" value="NAD(P)-binding Rossmann-fold domains"/>
    <property type="match status" value="1"/>
</dbReference>
<dbReference type="EMBL" id="WKKF01000010">
    <property type="protein sequence ID" value="MRX56224.1"/>
    <property type="molecule type" value="Genomic_DNA"/>
</dbReference>
<evidence type="ECO:0000256" key="2">
    <source>
        <dbReference type="ARBA" id="ARBA00023002"/>
    </source>
</evidence>
<organism evidence="3 4">
    <name type="scientific">Metabacillus idriensis</name>
    <dbReference type="NCBI Taxonomy" id="324768"/>
    <lineage>
        <taxon>Bacteria</taxon>
        <taxon>Bacillati</taxon>
        <taxon>Bacillota</taxon>
        <taxon>Bacilli</taxon>
        <taxon>Bacillales</taxon>
        <taxon>Bacillaceae</taxon>
        <taxon>Metabacillus</taxon>
    </lineage>
</organism>
<dbReference type="PRINTS" id="PR00081">
    <property type="entry name" value="GDHRDH"/>
</dbReference>
<evidence type="ECO:0000313" key="3">
    <source>
        <dbReference type="EMBL" id="MRX56224.1"/>
    </source>
</evidence>